<evidence type="ECO:0000256" key="6">
    <source>
        <dbReference type="ARBA" id="ARBA00023242"/>
    </source>
</evidence>
<reference evidence="11" key="1">
    <citation type="submission" date="2025-08" db="UniProtKB">
        <authorList>
            <consortium name="RefSeq"/>
        </authorList>
    </citation>
    <scope>IDENTIFICATION</scope>
    <source>
        <tissue evidence="11">Sperm</tissue>
    </source>
</reference>
<evidence type="ECO:0000256" key="7">
    <source>
        <dbReference type="ARBA" id="ARBA00053047"/>
    </source>
</evidence>
<dbReference type="GO" id="GO:0000408">
    <property type="term" value="C:EKC/KEOPS complex"/>
    <property type="evidence" value="ECO:0007669"/>
    <property type="project" value="TreeGrafter"/>
</dbReference>
<evidence type="ECO:0000256" key="5">
    <source>
        <dbReference type="ARBA" id="ARBA00022694"/>
    </source>
</evidence>
<keyword evidence="5" id="KW-0819">tRNA processing</keyword>
<evidence type="ECO:0000256" key="4">
    <source>
        <dbReference type="ARBA" id="ARBA00022490"/>
    </source>
</evidence>
<comment type="similarity">
    <text evidence="3">Belongs to the CTAG/PCC1 family.</text>
</comment>
<dbReference type="GeneID" id="116951279"/>
<proteinExistence type="inferred from homology"/>
<evidence type="ECO:0000256" key="8">
    <source>
        <dbReference type="ARBA" id="ARBA00062157"/>
    </source>
</evidence>
<comment type="subunit">
    <text evidence="8">Component of the EKC/KEOPS complex composed of at least GON7, TP53RK, TPRKB, OSGEP and LAGE3; the whole complex dimerizes.</text>
</comment>
<evidence type="ECO:0000256" key="9">
    <source>
        <dbReference type="ARBA" id="ARBA00076355"/>
    </source>
</evidence>
<evidence type="ECO:0000313" key="11">
    <source>
        <dbReference type="RefSeq" id="XP_032825686.1"/>
    </source>
</evidence>
<dbReference type="RefSeq" id="XP_032825686.1">
    <property type="nucleotide sequence ID" value="XM_032969795.1"/>
</dbReference>
<evidence type="ECO:0000256" key="1">
    <source>
        <dbReference type="ARBA" id="ARBA00004123"/>
    </source>
</evidence>
<dbReference type="GO" id="GO:0008033">
    <property type="term" value="P:tRNA processing"/>
    <property type="evidence" value="ECO:0007669"/>
    <property type="project" value="UniProtKB-KW"/>
</dbReference>
<dbReference type="GO" id="GO:0005737">
    <property type="term" value="C:cytoplasm"/>
    <property type="evidence" value="ECO:0007669"/>
    <property type="project" value="UniProtKB-SubCell"/>
</dbReference>
<evidence type="ECO:0000313" key="10">
    <source>
        <dbReference type="Proteomes" id="UP001318040"/>
    </source>
</evidence>
<dbReference type="GO" id="GO:0005634">
    <property type="term" value="C:nucleus"/>
    <property type="evidence" value="ECO:0007669"/>
    <property type="project" value="UniProtKB-SubCell"/>
</dbReference>
<dbReference type="AlphaFoldDB" id="A0AAJ7TWV5"/>
<protein>
    <recommendedName>
        <fullName evidence="9">L antigen family member 3</fullName>
    </recommendedName>
</protein>
<dbReference type="PANTHER" id="PTHR31283:SF5">
    <property type="entry name" value="EKC_KEOPS COMPLEX SUBUNIT LAGE3"/>
    <property type="match status" value="1"/>
</dbReference>
<name>A0AAJ7TWV5_PETMA</name>
<dbReference type="PANTHER" id="PTHR31283">
    <property type="entry name" value="EKC/KEOPS COMPLEX SUBUNIT PCC1 FAMILY MEMBER"/>
    <property type="match status" value="1"/>
</dbReference>
<evidence type="ECO:0000256" key="3">
    <source>
        <dbReference type="ARBA" id="ARBA00007073"/>
    </source>
</evidence>
<dbReference type="FunFam" id="3.30.310.50:FF:000005">
    <property type="entry name" value="L antigen family member 3"/>
    <property type="match status" value="1"/>
</dbReference>
<accession>A0AAJ7TWV5</accession>
<keyword evidence="10" id="KW-1185">Reference proteome</keyword>
<organism evidence="10 11">
    <name type="scientific">Petromyzon marinus</name>
    <name type="common">Sea lamprey</name>
    <dbReference type="NCBI Taxonomy" id="7757"/>
    <lineage>
        <taxon>Eukaryota</taxon>
        <taxon>Metazoa</taxon>
        <taxon>Chordata</taxon>
        <taxon>Craniata</taxon>
        <taxon>Vertebrata</taxon>
        <taxon>Cyclostomata</taxon>
        <taxon>Hyperoartia</taxon>
        <taxon>Petromyzontiformes</taxon>
        <taxon>Petromyzontidae</taxon>
        <taxon>Petromyzon</taxon>
    </lineage>
</organism>
<dbReference type="InterPro" id="IPR015419">
    <property type="entry name" value="CTAG/Pcc1"/>
</dbReference>
<comment type="subcellular location">
    <subcellularLocation>
        <location evidence="2">Cytoplasm</location>
    </subcellularLocation>
    <subcellularLocation>
        <location evidence="1">Nucleus</location>
    </subcellularLocation>
</comment>
<keyword evidence="4" id="KW-0963">Cytoplasm</keyword>
<sequence length="97" mass="10370">MGEQPLGFELEVPFPSAREARIAWAALSADPEPRGRGISRVEELRLGGGTLGVRWSAAEARILRVSVSSYLDHLGLVLRTMDAFGPPQPGSAQNNSA</sequence>
<evidence type="ECO:0000256" key="2">
    <source>
        <dbReference type="ARBA" id="ARBA00004496"/>
    </source>
</evidence>
<keyword evidence="6" id="KW-0539">Nucleus</keyword>
<gene>
    <name evidence="11" type="primary">LAGE3</name>
</gene>
<comment type="function">
    <text evidence="7">Component of the EKC/KEOPS complex that is required for the formation of a threonylcarbamoyl group on adenosine at position 37 (t(6)A37) in tRNAs that read codons beginning with adenine. The complex is probably involved in the transfer of the threonylcarbamoyl moiety of threonylcarbamoyl-AMP (TC-AMP) to the N6 group of A37. LAGE3 functions as a dimerization module for the complex.</text>
</comment>
<dbReference type="Proteomes" id="UP001318040">
    <property type="component" value="Chromosome 42"/>
</dbReference>
<dbReference type="GO" id="GO:0070525">
    <property type="term" value="P:tRNA threonylcarbamoyladenosine metabolic process"/>
    <property type="evidence" value="ECO:0007669"/>
    <property type="project" value="TreeGrafter"/>
</dbReference>
<dbReference type="KEGG" id="pmrn:116951279"/>
<dbReference type="Gene3D" id="3.30.310.50">
    <property type="entry name" value="Alpha-D-phosphohexomutase, C-terminal domain"/>
    <property type="match status" value="1"/>
</dbReference>
<dbReference type="Pfam" id="PF09341">
    <property type="entry name" value="Pcc1"/>
    <property type="match status" value="1"/>
</dbReference>